<sequence length="186" mass="20114">MTAMPTEVLGLPRGRALTRSDLAAMPDDGHRYELIDGVLIVSPAPKIRHQIVAGELTARMRAVCPPNARVLFAPVDVVLAEDTVIQPDILLAPRGDFTETDLPGPPLLAIEVLSPSTKGIDLLLKKDRLQRAGFRYYWVIDPDQPSIAAFALRNGVFELCGQASGSETFTATEPIAISFAPDDLVD</sequence>
<evidence type="ECO:0000259" key="1">
    <source>
        <dbReference type="Pfam" id="PF05685"/>
    </source>
</evidence>
<dbReference type="EMBL" id="CP045810">
    <property type="protein sequence ID" value="QHN39778.1"/>
    <property type="molecule type" value="Genomic_DNA"/>
</dbReference>
<evidence type="ECO:0000313" key="2">
    <source>
        <dbReference type="EMBL" id="QHN39778.1"/>
    </source>
</evidence>
<dbReference type="InterPro" id="IPR012296">
    <property type="entry name" value="Nuclease_put_TT1808"/>
</dbReference>
<protein>
    <submittedName>
        <fullName evidence="2">Uma2 family endonuclease</fullName>
    </submittedName>
</protein>
<dbReference type="GO" id="GO:0004519">
    <property type="term" value="F:endonuclease activity"/>
    <property type="evidence" value="ECO:0007669"/>
    <property type="project" value="UniProtKB-KW"/>
</dbReference>
<gene>
    <name evidence="2" type="ORF">GII30_11925</name>
</gene>
<accession>A0A857KY23</accession>
<proteinExistence type="predicted"/>
<keyword evidence="2" id="KW-0378">Hydrolase</keyword>
<organism evidence="2">
    <name type="scientific">Gordonia amarae</name>
    <dbReference type="NCBI Taxonomy" id="36821"/>
    <lineage>
        <taxon>Bacteria</taxon>
        <taxon>Bacillati</taxon>
        <taxon>Actinomycetota</taxon>
        <taxon>Actinomycetes</taxon>
        <taxon>Mycobacteriales</taxon>
        <taxon>Gordoniaceae</taxon>
        <taxon>Gordonia</taxon>
    </lineage>
</organism>
<dbReference type="RefSeq" id="WP_040514028.1">
    <property type="nucleotide sequence ID" value="NZ_CP045804.1"/>
</dbReference>
<dbReference type="InterPro" id="IPR011335">
    <property type="entry name" value="Restrct_endonuc-II-like"/>
</dbReference>
<dbReference type="SUPFAM" id="SSF52980">
    <property type="entry name" value="Restriction endonuclease-like"/>
    <property type="match status" value="1"/>
</dbReference>
<dbReference type="PANTHER" id="PTHR34107">
    <property type="entry name" value="SLL0198 PROTEIN-RELATED"/>
    <property type="match status" value="1"/>
</dbReference>
<dbReference type="PANTHER" id="PTHR34107:SF4">
    <property type="entry name" value="SLL1222 PROTEIN"/>
    <property type="match status" value="1"/>
</dbReference>
<dbReference type="AlphaFoldDB" id="A0A857KY23"/>
<dbReference type="Pfam" id="PF05685">
    <property type="entry name" value="Uma2"/>
    <property type="match status" value="1"/>
</dbReference>
<name>A0A857KY23_9ACTN</name>
<feature type="domain" description="Putative restriction endonuclease" evidence="1">
    <location>
        <begin position="21"/>
        <end position="175"/>
    </location>
</feature>
<dbReference type="Gene3D" id="3.90.1570.10">
    <property type="entry name" value="tt1808, chain A"/>
    <property type="match status" value="1"/>
</dbReference>
<keyword evidence="2" id="KW-0540">Nuclease</keyword>
<dbReference type="CDD" id="cd06260">
    <property type="entry name" value="DUF820-like"/>
    <property type="match status" value="1"/>
</dbReference>
<reference evidence="2" key="1">
    <citation type="journal article" date="2021" name="Nat. Microbiol.">
        <title>Cocultivation of an ultrasmall environmental parasitic bacterium with lytic ability against bacteria associated with wastewater foams.</title>
        <authorList>
            <person name="Batinovic S."/>
            <person name="Rose J.J.A."/>
            <person name="Ratcliffe J."/>
            <person name="Seviour R.J."/>
            <person name="Petrovski S."/>
        </authorList>
    </citation>
    <scope>NUCLEOTIDE SEQUENCE</scope>
    <source>
        <strain evidence="2">CON44</strain>
    </source>
</reference>
<dbReference type="InterPro" id="IPR008538">
    <property type="entry name" value="Uma2"/>
</dbReference>
<keyword evidence="2" id="KW-0255">Endonuclease</keyword>